<organism evidence="1 2">
    <name type="scientific">Pseudocercospora fijiensis (strain CIRAD86)</name>
    <name type="common">Black leaf streak disease fungus</name>
    <name type="synonym">Mycosphaerella fijiensis</name>
    <dbReference type="NCBI Taxonomy" id="383855"/>
    <lineage>
        <taxon>Eukaryota</taxon>
        <taxon>Fungi</taxon>
        <taxon>Dikarya</taxon>
        <taxon>Ascomycota</taxon>
        <taxon>Pezizomycotina</taxon>
        <taxon>Dothideomycetes</taxon>
        <taxon>Dothideomycetidae</taxon>
        <taxon>Mycosphaerellales</taxon>
        <taxon>Mycosphaerellaceae</taxon>
        <taxon>Pseudocercospora</taxon>
    </lineage>
</organism>
<gene>
    <name evidence="1" type="ORF">MYCFIDRAFT_170652</name>
</gene>
<dbReference type="GeneID" id="19332524"/>
<proteinExistence type="predicted"/>
<dbReference type="RefSeq" id="XP_007921890.1">
    <property type="nucleotide sequence ID" value="XM_007923699.1"/>
</dbReference>
<dbReference type="Proteomes" id="UP000016932">
    <property type="component" value="Unassembled WGS sequence"/>
</dbReference>
<dbReference type="EMBL" id="KB446555">
    <property type="protein sequence ID" value="EME89139.1"/>
    <property type="molecule type" value="Genomic_DNA"/>
</dbReference>
<sequence length="162" mass="17427">MVKVGRRDGAKGMLSTRGHTTLVCGIPARLVEGSGWAAKRTARVIKEGDGQNPHTRLRRVCGREMGLGRREEPRVVVCIVNVGGGSQHVPCPSQGKAISAVCTTTVFERERRTRTMGVGFLAKPICGGGTANERAVSLSSLVEKRMRAHAKAHFTPRLRSGD</sequence>
<dbReference type="AlphaFoldDB" id="N1Q8E6"/>
<dbReference type="VEuPathDB" id="FungiDB:MYCFIDRAFT_170652"/>
<protein>
    <submittedName>
        <fullName evidence="1">Uncharacterized protein</fullName>
    </submittedName>
</protein>
<accession>N1Q8E6</accession>
<evidence type="ECO:0000313" key="1">
    <source>
        <dbReference type="EMBL" id="EME89139.1"/>
    </source>
</evidence>
<name>N1Q8E6_PSEFD</name>
<keyword evidence="2" id="KW-1185">Reference proteome</keyword>
<reference evidence="1 2" key="1">
    <citation type="journal article" date="2012" name="PLoS Pathog.">
        <title>Diverse lifestyles and strategies of plant pathogenesis encoded in the genomes of eighteen Dothideomycetes fungi.</title>
        <authorList>
            <person name="Ohm R.A."/>
            <person name="Feau N."/>
            <person name="Henrissat B."/>
            <person name="Schoch C.L."/>
            <person name="Horwitz B.A."/>
            <person name="Barry K.W."/>
            <person name="Condon B.J."/>
            <person name="Copeland A.C."/>
            <person name="Dhillon B."/>
            <person name="Glaser F."/>
            <person name="Hesse C.N."/>
            <person name="Kosti I."/>
            <person name="LaButti K."/>
            <person name="Lindquist E.A."/>
            <person name="Lucas S."/>
            <person name="Salamov A.A."/>
            <person name="Bradshaw R.E."/>
            <person name="Ciuffetti L."/>
            <person name="Hamelin R.C."/>
            <person name="Kema G.H.J."/>
            <person name="Lawrence C."/>
            <person name="Scott J.A."/>
            <person name="Spatafora J.W."/>
            <person name="Turgeon B.G."/>
            <person name="de Wit P.J.G.M."/>
            <person name="Zhong S."/>
            <person name="Goodwin S.B."/>
            <person name="Grigoriev I.V."/>
        </authorList>
    </citation>
    <scope>NUCLEOTIDE SEQUENCE [LARGE SCALE GENOMIC DNA]</scope>
    <source>
        <strain evidence="1 2">CIRAD86</strain>
    </source>
</reference>
<dbReference type="HOGENOM" id="CLU_1636126_0_0_1"/>
<dbReference type="KEGG" id="pfj:MYCFIDRAFT_170652"/>
<evidence type="ECO:0000313" key="2">
    <source>
        <dbReference type="Proteomes" id="UP000016932"/>
    </source>
</evidence>